<sequence>MHAVLSILMCIWEFFQNNILTQPAFFIGFIVLIGYILLKRPIYDAIAGFIKATVGYLILSVAASGLVSNFRPILAALKDRFNLQAAVIDPYFGQTAAQTAIENIGRSFSLMMVVLLVAFAFNIILVLLSKWTKIRTVFITGHVMVQQSATALWIVLFCFPQLHDMGIIIMLGLLLGTYWSVFSNLTVEACQDLTEGGGFAVGHQQMFGVWLTDKIAGKFDKKDKKIEDINLPGFLSIFNDNVVATGILMMVFFGVIMLILGPDILRNIDKGFPENRSFIFYIMEKSLYFAVYLSILQLGVRMFVSELTESFQGISNKLLPGSVPAVDCAAVFGFGSPNAITIGFLFGALGQFISILGLIVFNSPVLIITGFVPLFFDNATFAIFANKKGGLKAAMIIPFISGIIQVIGGAFAAYFFQLAQYGGWHGNFDWSTLWPAIGILMRYLGYFGTAIAIFAMLAIPQIQYLRNKKYYFTITEDYEAYKESLEENK</sequence>
<dbReference type="EMBL" id="WHJC01000180">
    <property type="protein sequence ID" value="MPQ44259.1"/>
    <property type="molecule type" value="Genomic_DNA"/>
</dbReference>
<evidence type="ECO:0000256" key="14">
    <source>
        <dbReference type="SAM" id="Phobius"/>
    </source>
</evidence>
<keyword evidence="6" id="KW-0598">Phosphotransferase system</keyword>
<feature type="transmembrane region" description="Helical" evidence="14">
    <location>
        <begin position="242"/>
        <end position="265"/>
    </location>
</feature>
<dbReference type="AlphaFoldDB" id="A0A6I1MVQ6"/>
<dbReference type="Pfam" id="PF03611">
    <property type="entry name" value="EIIC-GAT"/>
    <property type="match status" value="1"/>
</dbReference>
<reference evidence="15 16" key="1">
    <citation type="submission" date="2019-10" db="EMBL/GenBank/DDBJ databases">
        <title>The Genome Sequence of Clostridium tarantellae Isolated from Fish Brain.</title>
        <authorList>
            <person name="Bano L."/>
            <person name="Kiel M."/>
            <person name="Sales G."/>
            <person name="Doxey A.C."/>
            <person name="Mansfield M.J."/>
            <person name="Schiavone M."/>
            <person name="Rossetto O."/>
            <person name="Pirazzini M."/>
            <person name="Dobrindt U."/>
            <person name="Montecucco C."/>
        </authorList>
    </citation>
    <scope>NUCLEOTIDE SEQUENCE [LARGE SCALE GENOMIC DNA]</scope>
    <source>
        <strain evidence="15 16">DSM 3997</strain>
    </source>
</reference>
<evidence type="ECO:0000256" key="4">
    <source>
        <dbReference type="ARBA" id="ARBA00022475"/>
    </source>
</evidence>
<organism evidence="15 16">
    <name type="scientific">Clostridium tarantellae</name>
    <dbReference type="NCBI Taxonomy" id="39493"/>
    <lineage>
        <taxon>Bacteria</taxon>
        <taxon>Bacillati</taxon>
        <taxon>Bacillota</taxon>
        <taxon>Clostridia</taxon>
        <taxon>Eubacteriales</taxon>
        <taxon>Clostridiaceae</taxon>
        <taxon>Clostridium</taxon>
    </lineage>
</organism>
<dbReference type="RefSeq" id="WP_152890575.1">
    <property type="nucleotide sequence ID" value="NZ_WHJC01000180.1"/>
</dbReference>
<keyword evidence="9 14" id="KW-0472">Membrane</keyword>
<dbReference type="PANTHER" id="PTHR33843">
    <property type="entry name" value="ASCORBATE-SPECIFIC PTS SYSTEM EIIC COMPONENT"/>
    <property type="match status" value="1"/>
</dbReference>
<dbReference type="NCBIfam" id="NF006923">
    <property type="entry name" value="PRK09410.2-1"/>
    <property type="match status" value="1"/>
</dbReference>
<evidence type="ECO:0000313" key="15">
    <source>
        <dbReference type="EMBL" id="MPQ44259.1"/>
    </source>
</evidence>
<dbReference type="InterPro" id="IPR004703">
    <property type="entry name" value="PTS_sugar-sp_permease"/>
</dbReference>
<dbReference type="InterPro" id="IPR051562">
    <property type="entry name" value="Ascorbate-PTS_EIIC"/>
</dbReference>
<evidence type="ECO:0000313" key="16">
    <source>
        <dbReference type="Proteomes" id="UP000430345"/>
    </source>
</evidence>
<dbReference type="GO" id="GO:0009401">
    <property type="term" value="P:phosphoenolpyruvate-dependent sugar phosphotransferase system"/>
    <property type="evidence" value="ECO:0007669"/>
    <property type="project" value="UniProtKB-KW"/>
</dbReference>
<evidence type="ECO:0000256" key="5">
    <source>
        <dbReference type="ARBA" id="ARBA00022597"/>
    </source>
</evidence>
<evidence type="ECO:0000256" key="11">
    <source>
        <dbReference type="ARBA" id="ARBA00038218"/>
    </source>
</evidence>
<dbReference type="Proteomes" id="UP000430345">
    <property type="component" value="Unassembled WGS sequence"/>
</dbReference>
<comment type="similarity">
    <text evidence="11">Belongs to the UlaA family.</text>
</comment>
<evidence type="ECO:0000256" key="3">
    <source>
        <dbReference type="ARBA" id="ARBA00022448"/>
    </source>
</evidence>
<evidence type="ECO:0000256" key="8">
    <source>
        <dbReference type="ARBA" id="ARBA00022989"/>
    </source>
</evidence>
<evidence type="ECO:0000256" key="10">
    <source>
        <dbReference type="ARBA" id="ARBA00037387"/>
    </source>
</evidence>
<feature type="transmembrane region" description="Helical" evidence="14">
    <location>
        <begin position="149"/>
        <end position="175"/>
    </location>
</feature>
<feature type="transmembrane region" description="Helical" evidence="14">
    <location>
        <begin position="436"/>
        <end position="459"/>
    </location>
</feature>
<comment type="subcellular location">
    <subcellularLocation>
        <location evidence="1">Cell membrane</location>
        <topology evidence="1">Multi-pass membrane protein</topology>
    </subcellularLocation>
</comment>
<comment type="caution">
    <text evidence="15">The sequence shown here is derived from an EMBL/GenBank/DDBJ whole genome shotgun (WGS) entry which is preliminary data.</text>
</comment>
<evidence type="ECO:0000256" key="2">
    <source>
        <dbReference type="ARBA" id="ARBA00011738"/>
    </source>
</evidence>
<comment type="subunit">
    <text evidence="2">Homodimer.</text>
</comment>
<dbReference type="PANTHER" id="PTHR33843:SF4">
    <property type="entry name" value="ASCORBATE-SPECIFIC PTS SYSTEM EIIC COMPONENT"/>
    <property type="match status" value="1"/>
</dbReference>
<comment type="function">
    <text evidence="10">The phosphoenolpyruvate-dependent sugar phosphotransferase system (sugar PTS), a major carbohydrate active transport system, catalyzes the phosphorylation of incoming sugar substrates concomitantly with their translocation across the cell membrane. The enzyme II UlaABC PTS system is involved in ascorbate transport.</text>
</comment>
<proteinExistence type="inferred from homology"/>
<feature type="transmembrane region" description="Helical" evidence="14">
    <location>
        <begin position="20"/>
        <end position="38"/>
    </location>
</feature>
<evidence type="ECO:0000256" key="9">
    <source>
        <dbReference type="ARBA" id="ARBA00023136"/>
    </source>
</evidence>
<accession>A0A6I1MVQ6</accession>
<feature type="transmembrane region" description="Helical" evidence="14">
    <location>
        <begin position="352"/>
        <end position="376"/>
    </location>
</feature>
<keyword evidence="3" id="KW-0813">Transport</keyword>
<gene>
    <name evidence="15" type="ORF">GBZ86_10860</name>
</gene>
<evidence type="ECO:0000256" key="6">
    <source>
        <dbReference type="ARBA" id="ARBA00022683"/>
    </source>
</evidence>
<feature type="transmembrane region" description="Helical" evidence="14">
    <location>
        <begin position="45"/>
        <end position="67"/>
    </location>
</feature>
<evidence type="ECO:0000256" key="12">
    <source>
        <dbReference type="ARBA" id="ARBA00039702"/>
    </source>
</evidence>
<evidence type="ECO:0000256" key="7">
    <source>
        <dbReference type="ARBA" id="ARBA00022692"/>
    </source>
</evidence>
<feature type="transmembrane region" description="Helical" evidence="14">
    <location>
        <begin position="286"/>
        <end position="304"/>
    </location>
</feature>
<keyword evidence="5" id="KW-0762">Sugar transport</keyword>
<keyword evidence="4" id="KW-1003">Cell membrane</keyword>
<keyword evidence="16" id="KW-1185">Reference proteome</keyword>
<dbReference type="GO" id="GO:0005886">
    <property type="term" value="C:plasma membrane"/>
    <property type="evidence" value="ECO:0007669"/>
    <property type="project" value="UniProtKB-SubCell"/>
</dbReference>
<feature type="transmembrane region" description="Helical" evidence="14">
    <location>
        <begin position="108"/>
        <end position="128"/>
    </location>
</feature>
<keyword evidence="8 14" id="KW-1133">Transmembrane helix</keyword>
<evidence type="ECO:0000256" key="1">
    <source>
        <dbReference type="ARBA" id="ARBA00004651"/>
    </source>
</evidence>
<evidence type="ECO:0000256" key="13">
    <source>
        <dbReference type="ARBA" id="ARBA00042859"/>
    </source>
</evidence>
<feature type="transmembrane region" description="Helical" evidence="14">
    <location>
        <begin position="396"/>
        <end position="416"/>
    </location>
</feature>
<protein>
    <recommendedName>
        <fullName evidence="12">Ascorbate-specific PTS system EIIC component</fullName>
    </recommendedName>
    <alternativeName>
        <fullName evidence="13">Ascorbate-specific permease IIC component UlaA</fullName>
    </alternativeName>
</protein>
<dbReference type="OrthoDB" id="9796178at2"/>
<keyword evidence="7 14" id="KW-0812">Transmembrane</keyword>
<name>A0A6I1MVQ6_9CLOT</name>